<dbReference type="RefSeq" id="WP_129351896.1">
    <property type="nucleotide sequence ID" value="NZ_CP012670.1"/>
</dbReference>
<proteinExistence type="predicted"/>
<organism evidence="1 2">
    <name type="scientific">Sorangium cellulosum</name>
    <name type="common">Polyangium cellulosum</name>
    <dbReference type="NCBI Taxonomy" id="56"/>
    <lineage>
        <taxon>Bacteria</taxon>
        <taxon>Pseudomonadati</taxon>
        <taxon>Myxococcota</taxon>
        <taxon>Polyangia</taxon>
        <taxon>Polyangiales</taxon>
        <taxon>Polyangiaceae</taxon>
        <taxon>Sorangium</taxon>
    </lineage>
</organism>
<protein>
    <submittedName>
        <fullName evidence="1">Uncharacterized protein</fullName>
    </submittedName>
</protein>
<accession>A0A4P2Q7A4</accession>
<dbReference type="OrthoDB" id="9878029at2"/>
<name>A0A4P2Q7A4_SORCE</name>
<reference evidence="1 2" key="1">
    <citation type="submission" date="2015-09" db="EMBL/GenBank/DDBJ databases">
        <title>Sorangium comparison.</title>
        <authorList>
            <person name="Zaburannyi N."/>
            <person name="Bunk B."/>
            <person name="Overmann J."/>
            <person name="Mueller R."/>
        </authorList>
    </citation>
    <scope>NUCLEOTIDE SEQUENCE [LARGE SCALE GENOMIC DNA]</scope>
    <source>
        <strain evidence="1 2">So ceGT47</strain>
    </source>
</reference>
<dbReference type="Proteomes" id="UP000295781">
    <property type="component" value="Chromosome"/>
</dbReference>
<dbReference type="EMBL" id="CP012670">
    <property type="protein sequence ID" value="AUX25151.1"/>
    <property type="molecule type" value="Genomic_DNA"/>
</dbReference>
<sequence length="178" mass="19571">MSLTALYRHVRDHLQAAGVTANVVFGNREVAKQINQGAGRANRVVFAPGDDGGALGGYGPPAKPGRNPRPLWDWLLVARVYVWTFDASAPQDEAVQWDAVVELHDRVVEAIHSFTAGFYRLSAPRRLGPVEKRFGEELVFLLEYAQPVCALPRPRREPPIAAQGQTFLITPTGEEQGC</sequence>
<evidence type="ECO:0000313" key="2">
    <source>
        <dbReference type="Proteomes" id="UP000295781"/>
    </source>
</evidence>
<dbReference type="AlphaFoldDB" id="A0A4P2Q7A4"/>
<evidence type="ECO:0000313" key="1">
    <source>
        <dbReference type="EMBL" id="AUX25151.1"/>
    </source>
</evidence>
<gene>
    <name evidence="1" type="ORF">SOCEGT47_056950</name>
</gene>